<name>A0A0C2M1M6_THEKT</name>
<keyword evidence="3" id="KW-1185">Reference proteome</keyword>
<dbReference type="GO" id="GO:0003714">
    <property type="term" value="F:transcription corepressor activity"/>
    <property type="evidence" value="ECO:0007669"/>
    <property type="project" value="TreeGrafter"/>
</dbReference>
<dbReference type="PROSITE" id="PS51038">
    <property type="entry name" value="BAH"/>
    <property type="match status" value="1"/>
</dbReference>
<dbReference type="Proteomes" id="UP000031668">
    <property type="component" value="Unassembled WGS sequence"/>
</dbReference>
<evidence type="ECO:0000313" key="3">
    <source>
        <dbReference type="Proteomes" id="UP000031668"/>
    </source>
</evidence>
<sequence length="320" mass="36448">MADKSSSKGSNGTFYHIKGKESSTYISLIINSDFVYIESSPSQPYRIAQIAGFKPGPNSTVVVRCRFYDRPRDVEPHWLRKLNAVSEKFMYTNDFHIKNFSSDMSQTEKKRRIHQFKLRELIGNTNGNSESDEAYINASYIRGKCRIYRYIDVETIDDYIQHEDTFFYLASFEDEPKHLALEGEDTISKIARYSKCVNVGDFVAKPKPAAENEDIIWDGVNGGVSDHEFDSFLSIVRAVGLSARALDMGRRVGDSSLQTSLAYSFRDSTQYMAYFLLHTSNYDSNMAVSKLLVDGSPVMCSDQLEMWSSGNSYFKFIQIC</sequence>
<dbReference type="GO" id="GO:0042826">
    <property type="term" value="F:histone deacetylase binding"/>
    <property type="evidence" value="ECO:0007669"/>
    <property type="project" value="TreeGrafter"/>
</dbReference>
<gene>
    <name evidence="2" type="ORF">RF11_13948</name>
</gene>
<feature type="domain" description="BAH" evidence="1">
    <location>
        <begin position="27"/>
        <end position="183"/>
    </location>
</feature>
<proteinExistence type="predicted"/>
<dbReference type="GO" id="GO:0003713">
    <property type="term" value="F:transcription coactivator activity"/>
    <property type="evidence" value="ECO:0007669"/>
    <property type="project" value="TreeGrafter"/>
</dbReference>
<dbReference type="PANTHER" id="PTHR10865:SF29">
    <property type="entry name" value="METASTASIS ASSOCIATED 1-LIKE, ISOFORM D"/>
    <property type="match status" value="1"/>
</dbReference>
<evidence type="ECO:0000313" key="2">
    <source>
        <dbReference type="EMBL" id="KII60975.1"/>
    </source>
</evidence>
<reference evidence="2 3" key="1">
    <citation type="journal article" date="2014" name="Genome Biol. Evol.">
        <title>The genome of the myxosporean Thelohanellus kitauei shows adaptations to nutrient acquisition within its fish host.</title>
        <authorList>
            <person name="Yang Y."/>
            <person name="Xiong J."/>
            <person name="Zhou Z."/>
            <person name="Huo F."/>
            <person name="Miao W."/>
            <person name="Ran C."/>
            <person name="Liu Y."/>
            <person name="Zhang J."/>
            <person name="Feng J."/>
            <person name="Wang M."/>
            <person name="Wang M."/>
            <person name="Wang L."/>
            <person name="Yao B."/>
        </authorList>
    </citation>
    <scope>NUCLEOTIDE SEQUENCE [LARGE SCALE GENOMIC DNA]</scope>
    <source>
        <strain evidence="2">Wuqing</strain>
    </source>
</reference>
<dbReference type="EMBL" id="JWZT01005390">
    <property type="protein sequence ID" value="KII60975.1"/>
    <property type="molecule type" value="Genomic_DNA"/>
</dbReference>
<organism evidence="2 3">
    <name type="scientific">Thelohanellus kitauei</name>
    <name type="common">Myxosporean</name>
    <dbReference type="NCBI Taxonomy" id="669202"/>
    <lineage>
        <taxon>Eukaryota</taxon>
        <taxon>Metazoa</taxon>
        <taxon>Cnidaria</taxon>
        <taxon>Myxozoa</taxon>
        <taxon>Myxosporea</taxon>
        <taxon>Bivalvulida</taxon>
        <taxon>Platysporina</taxon>
        <taxon>Myxobolidae</taxon>
        <taxon>Thelohanellus</taxon>
    </lineage>
</organism>
<dbReference type="AlphaFoldDB" id="A0A0C2M1M6"/>
<dbReference type="PANTHER" id="PTHR10865">
    <property type="entry name" value="METASTASIS-ASSOCIATED PROTEIN AND MESODERM INDUCTION EARLY RESPONSE PROTEIN"/>
    <property type="match status" value="1"/>
</dbReference>
<comment type="caution">
    <text evidence="2">The sequence shown here is derived from an EMBL/GenBank/DDBJ whole genome shotgun (WGS) entry which is preliminary data.</text>
</comment>
<dbReference type="GO" id="GO:0016581">
    <property type="term" value="C:NuRD complex"/>
    <property type="evidence" value="ECO:0007669"/>
    <property type="project" value="TreeGrafter"/>
</dbReference>
<dbReference type="Gene3D" id="4.10.1240.50">
    <property type="match status" value="1"/>
</dbReference>
<dbReference type="InterPro" id="IPR040138">
    <property type="entry name" value="MIER/MTA"/>
</dbReference>
<dbReference type="GO" id="GO:0000122">
    <property type="term" value="P:negative regulation of transcription by RNA polymerase II"/>
    <property type="evidence" value="ECO:0007669"/>
    <property type="project" value="TreeGrafter"/>
</dbReference>
<dbReference type="GO" id="GO:0003682">
    <property type="term" value="F:chromatin binding"/>
    <property type="evidence" value="ECO:0007669"/>
    <property type="project" value="InterPro"/>
</dbReference>
<accession>A0A0C2M1M6</accession>
<protein>
    <submittedName>
        <fullName evidence="2">Metastasis-associated protein MTA3</fullName>
    </submittedName>
</protein>
<dbReference type="InterPro" id="IPR001025">
    <property type="entry name" value="BAH_dom"/>
</dbReference>
<dbReference type="OrthoDB" id="2193595at2759"/>
<dbReference type="OMA" id="ENEDIIW"/>
<evidence type="ECO:0000259" key="1">
    <source>
        <dbReference type="PROSITE" id="PS51038"/>
    </source>
</evidence>